<reference evidence="2 3" key="1">
    <citation type="submission" date="2024-05" db="EMBL/GenBank/DDBJ databases">
        <title>Roseateles sp. 2.12 16S ribosomal RNA gene Genome sequencing and assembly.</title>
        <authorList>
            <person name="Woo H."/>
        </authorList>
    </citation>
    <scope>NUCLEOTIDE SEQUENCE [LARGE SCALE GENOMIC DNA]</scope>
    <source>
        <strain evidence="2 3">2.12</strain>
    </source>
</reference>
<evidence type="ECO:0000313" key="3">
    <source>
        <dbReference type="Proteomes" id="UP001462640"/>
    </source>
</evidence>
<dbReference type="InterPro" id="IPR036249">
    <property type="entry name" value="Thioredoxin-like_sf"/>
</dbReference>
<name>A0ABV0GCK2_9BURK</name>
<dbReference type="InterPro" id="IPR040079">
    <property type="entry name" value="Glutathione_S-Trfase"/>
</dbReference>
<dbReference type="InterPro" id="IPR004045">
    <property type="entry name" value="Glutathione_S-Trfase_N"/>
</dbReference>
<comment type="caution">
    <text evidence="2">The sequence shown here is derived from an EMBL/GenBank/DDBJ whole genome shotgun (WGS) entry which is preliminary data.</text>
</comment>
<organism evidence="2 3">
    <name type="scientific">Roseateles flavus</name>
    <dbReference type="NCBI Taxonomy" id="3149041"/>
    <lineage>
        <taxon>Bacteria</taxon>
        <taxon>Pseudomonadati</taxon>
        <taxon>Pseudomonadota</taxon>
        <taxon>Betaproteobacteria</taxon>
        <taxon>Burkholderiales</taxon>
        <taxon>Sphaerotilaceae</taxon>
        <taxon>Roseateles</taxon>
    </lineage>
</organism>
<dbReference type="SUPFAM" id="SSF52833">
    <property type="entry name" value="Thioredoxin-like"/>
    <property type="match status" value="1"/>
</dbReference>
<dbReference type="PANTHER" id="PTHR42673:SF4">
    <property type="entry name" value="MALEYLACETOACETATE ISOMERASE"/>
    <property type="match status" value="1"/>
</dbReference>
<dbReference type="Gene3D" id="1.20.1050.10">
    <property type="match status" value="1"/>
</dbReference>
<dbReference type="CDD" id="cd03194">
    <property type="entry name" value="GST_C_3"/>
    <property type="match status" value="1"/>
</dbReference>
<dbReference type="CDD" id="cd03043">
    <property type="entry name" value="GST_N_1"/>
    <property type="match status" value="1"/>
</dbReference>
<dbReference type="PROSITE" id="PS50404">
    <property type="entry name" value="GST_NTER"/>
    <property type="match status" value="1"/>
</dbReference>
<protein>
    <submittedName>
        <fullName evidence="2">Glutathione S-transferase family protein</fullName>
    </submittedName>
</protein>
<feature type="domain" description="GST N-terminal" evidence="1">
    <location>
        <begin position="1"/>
        <end position="81"/>
    </location>
</feature>
<dbReference type="SFLD" id="SFLDS00019">
    <property type="entry name" value="Glutathione_Transferase_(cytos"/>
    <property type="match status" value="1"/>
</dbReference>
<dbReference type="SUPFAM" id="SSF47616">
    <property type="entry name" value="GST C-terminal domain-like"/>
    <property type="match status" value="1"/>
</dbReference>
<dbReference type="InterPro" id="IPR036282">
    <property type="entry name" value="Glutathione-S-Trfase_C_sf"/>
</dbReference>
<gene>
    <name evidence="2" type="ORF">ABDJ40_07925</name>
</gene>
<dbReference type="RefSeq" id="WP_347608524.1">
    <property type="nucleotide sequence ID" value="NZ_JBDPZC010000003.1"/>
</dbReference>
<dbReference type="Proteomes" id="UP001462640">
    <property type="component" value="Unassembled WGS sequence"/>
</dbReference>
<dbReference type="Gene3D" id="3.40.30.10">
    <property type="entry name" value="Glutaredoxin"/>
    <property type="match status" value="1"/>
</dbReference>
<accession>A0ABV0GCK2</accession>
<dbReference type="EMBL" id="JBDPZC010000003">
    <property type="protein sequence ID" value="MEO3712694.1"/>
    <property type="molecule type" value="Genomic_DNA"/>
</dbReference>
<proteinExistence type="predicted"/>
<evidence type="ECO:0000313" key="2">
    <source>
        <dbReference type="EMBL" id="MEO3712694.1"/>
    </source>
</evidence>
<dbReference type="Pfam" id="PF13410">
    <property type="entry name" value="GST_C_2"/>
    <property type="match status" value="1"/>
</dbReference>
<evidence type="ECO:0000259" key="1">
    <source>
        <dbReference type="PROSITE" id="PS50404"/>
    </source>
</evidence>
<sequence length="232" mass="25560">MRLTIANKNYSSWSLRPWLLLQMLGLPFEERLLPFATSAGGLAYAGRTPNGRVPCLEDGELVVWDSLAIVEYIAELAPGAWPGDRAARAWARSACAEMHAGFGRIRDVCTMNCGLRVKVRDWSPALLAEWARMDALWCEGLQRFGGPFLAGPAFTAVDAFFAPVALRVQSYSPPLSPTAQAYAQRLLDLPPLQDWYQAALLEPWRDPAHEAEAQAAGDWLQDLRAPAAPSRP</sequence>
<dbReference type="PANTHER" id="PTHR42673">
    <property type="entry name" value="MALEYLACETOACETATE ISOMERASE"/>
    <property type="match status" value="1"/>
</dbReference>
<keyword evidence="3" id="KW-1185">Reference proteome</keyword>
<dbReference type="Pfam" id="PF13409">
    <property type="entry name" value="GST_N_2"/>
    <property type="match status" value="1"/>
</dbReference>